<dbReference type="Pfam" id="PF00877">
    <property type="entry name" value="NLPC_P60"/>
    <property type="match status" value="1"/>
</dbReference>
<gene>
    <name evidence="7" type="ORF">ACFOUP_16295</name>
</gene>
<dbReference type="PANTHER" id="PTHR32305:SF15">
    <property type="entry name" value="PROTEIN RHSA-RELATED"/>
    <property type="match status" value="1"/>
</dbReference>
<evidence type="ECO:0000256" key="2">
    <source>
        <dbReference type="ARBA" id="ARBA00022670"/>
    </source>
</evidence>
<keyword evidence="8" id="KW-1185">Reference proteome</keyword>
<feature type="domain" description="NlpC/P60" evidence="6">
    <location>
        <begin position="286"/>
        <end position="411"/>
    </location>
</feature>
<feature type="transmembrane region" description="Helical" evidence="5">
    <location>
        <begin position="114"/>
        <end position="134"/>
    </location>
</feature>
<dbReference type="PANTHER" id="PTHR32305">
    <property type="match status" value="1"/>
</dbReference>
<keyword evidence="5" id="KW-1133">Transmembrane helix</keyword>
<evidence type="ECO:0000259" key="6">
    <source>
        <dbReference type="PROSITE" id="PS51935"/>
    </source>
</evidence>
<proteinExistence type="inferred from homology"/>
<dbReference type="Gene3D" id="3.90.1720.10">
    <property type="entry name" value="endopeptidase domain like (from Nostoc punctiforme)"/>
    <property type="match status" value="1"/>
</dbReference>
<keyword evidence="4" id="KW-0788">Thiol protease</keyword>
<reference evidence="8" key="1">
    <citation type="journal article" date="2019" name="Int. J. Syst. Evol. Microbiol.">
        <title>The Global Catalogue of Microorganisms (GCM) 10K type strain sequencing project: providing services to taxonomists for standard genome sequencing and annotation.</title>
        <authorList>
            <consortium name="The Broad Institute Genomics Platform"/>
            <consortium name="The Broad Institute Genome Sequencing Center for Infectious Disease"/>
            <person name="Wu L."/>
            <person name="Ma J."/>
        </authorList>
    </citation>
    <scope>NUCLEOTIDE SEQUENCE [LARGE SCALE GENOMIC DNA]</scope>
    <source>
        <strain evidence="8">CECT 8551</strain>
    </source>
</reference>
<dbReference type="EMBL" id="JBHSAV010000088">
    <property type="protein sequence ID" value="MFC3977946.1"/>
    <property type="molecule type" value="Genomic_DNA"/>
</dbReference>
<organism evidence="7 8">
    <name type="scientific">Belliella kenyensis</name>
    <dbReference type="NCBI Taxonomy" id="1472724"/>
    <lineage>
        <taxon>Bacteria</taxon>
        <taxon>Pseudomonadati</taxon>
        <taxon>Bacteroidota</taxon>
        <taxon>Cytophagia</taxon>
        <taxon>Cytophagales</taxon>
        <taxon>Cyclobacteriaceae</taxon>
        <taxon>Belliella</taxon>
    </lineage>
</organism>
<keyword evidence="3" id="KW-0378">Hydrolase</keyword>
<evidence type="ECO:0000256" key="4">
    <source>
        <dbReference type="ARBA" id="ARBA00022807"/>
    </source>
</evidence>
<dbReference type="PROSITE" id="PS51935">
    <property type="entry name" value="NLPC_P60"/>
    <property type="match status" value="1"/>
</dbReference>
<dbReference type="Proteomes" id="UP001595766">
    <property type="component" value="Unassembled WGS sequence"/>
</dbReference>
<dbReference type="InterPro" id="IPR038765">
    <property type="entry name" value="Papain-like_cys_pep_sf"/>
</dbReference>
<dbReference type="Gene3D" id="2.180.10.10">
    <property type="entry name" value="RHS repeat-associated core"/>
    <property type="match status" value="1"/>
</dbReference>
<accession>A0ABV8EQ97</accession>
<keyword evidence="5" id="KW-0472">Membrane</keyword>
<dbReference type="InterPro" id="IPR050708">
    <property type="entry name" value="T6SS_VgrG/RHS"/>
</dbReference>
<evidence type="ECO:0000256" key="5">
    <source>
        <dbReference type="SAM" id="Phobius"/>
    </source>
</evidence>
<feature type="transmembrane region" description="Helical" evidence="5">
    <location>
        <begin position="84"/>
        <end position="102"/>
    </location>
</feature>
<keyword evidence="5" id="KW-0812">Transmembrane</keyword>
<dbReference type="SUPFAM" id="SSF54001">
    <property type="entry name" value="Cysteine proteinases"/>
    <property type="match status" value="1"/>
</dbReference>
<dbReference type="InterPro" id="IPR000064">
    <property type="entry name" value="NLP_P60_dom"/>
</dbReference>
<evidence type="ECO:0000313" key="8">
    <source>
        <dbReference type="Proteomes" id="UP001595766"/>
    </source>
</evidence>
<evidence type="ECO:0000256" key="1">
    <source>
        <dbReference type="ARBA" id="ARBA00007074"/>
    </source>
</evidence>
<evidence type="ECO:0000313" key="7">
    <source>
        <dbReference type="EMBL" id="MFC3977946.1"/>
    </source>
</evidence>
<evidence type="ECO:0000256" key="3">
    <source>
        <dbReference type="ARBA" id="ARBA00022801"/>
    </source>
</evidence>
<comment type="similarity">
    <text evidence="1">Belongs to the peptidase C40 family.</text>
</comment>
<dbReference type="InterPro" id="IPR022385">
    <property type="entry name" value="Rhs_assc_core"/>
</dbReference>
<keyword evidence="2" id="KW-0645">Protease</keyword>
<comment type="caution">
    <text evidence="7">The sequence shown here is derived from an EMBL/GenBank/DDBJ whole genome shotgun (WGS) entry which is preliminary data.</text>
</comment>
<dbReference type="RefSeq" id="WP_290294800.1">
    <property type="nucleotide sequence ID" value="NZ_JAUFQA010000001.1"/>
</dbReference>
<name>A0ABV8EQ97_9BACT</name>
<sequence>MQQIDYYPYGLIARNNIRTGDKVTKELFQGKTYEDLTGWYDFHARQYDAALGRWFGVDPQDQFSSPYLAMGNKPVMMVDPDGELAWFVPIIIGAVMNLSVNAAQGNVNNFWQGLGYAAVGAAAGALGGGLSAVISSAIGGSGFSAGFSAAFSGSAGLTGSGLTAASSSFFTGAAIGAGAGAGAGFTTGFGNSLLGGQSIGRAFGQGISSGLVGGASGGLLGGVLGGISATNADRSFWSGKMTAGNQTMKYSLLPDIKIPKPTLPNKTGSLQQKIINVQPRLTLNEIVVTASYYDRALAFEGIPYLFGGMTCAGLDCSGLVNRSTGNSNRVWSTGMGDPPGNWQKIQYNTGSHESFIQSAQKGDLFVWKGKHTAFSGGGQNLFHARRAGTLVGATNDLGWWLRNHGIPLIYRQIFK</sequence>
<protein>
    <submittedName>
        <fullName evidence="7">RHS repeat-associated core domain-containing protein</fullName>
    </submittedName>
</protein>
<dbReference type="NCBIfam" id="TIGR03696">
    <property type="entry name" value="Rhs_assc_core"/>
    <property type="match status" value="1"/>
</dbReference>